<dbReference type="Proteomes" id="UP000179454">
    <property type="component" value="Unassembled WGS sequence"/>
</dbReference>
<gene>
    <name evidence="1" type="ORF">BBL17_017755</name>
</gene>
<organism evidence="1 2">
    <name type="scientific">Agrobacterium vitis</name>
    <name type="common">Rhizobium vitis</name>
    <dbReference type="NCBI Taxonomy" id="373"/>
    <lineage>
        <taxon>Bacteria</taxon>
        <taxon>Pseudomonadati</taxon>
        <taxon>Pseudomonadota</taxon>
        <taxon>Alphaproteobacteria</taxon>
        <taxon>Hyphomicrobiales</taxon>
        <taxon>Rhizobiaceae</taxon>
        <taxon>Rhizobium/Agrobacterium group</taxon>
        <taxon>Agrobacterium</taxon>
    </lineage>
</organism>
<dbReference type="RefSeq" id="WP_041696983.1">
    <property type="nucleotide sequence ID" value="NZ_MBFC02000012.1"/>
</dbReference>
<protein>
    <submittedName>
        <fullName evidence="1">Uncharacterized protein</fullName>
    </submittedName>
</protein>
<name>A0ABW9TGF2_AGRVI</name>
<comment type="caution">
    <text evidence="1">The sequence shown here is derived from an EMBL/GenBank/DDBJ whole genome shotgun (WGS) entry which is preliminary data.</text>
</comment>
<reference evidence="1" key="1">
    <citation type="submission" date="2019-11" db="EMBL/GenBank/DDBJ databases">
        <title>Whole-genome sequencing of Allorhizobium vitis.</title>
        <authorList>
            <person name="Gan H.M."/>
            <person name="Savka M.A."/>
        </authorList>
    </citation>
    <scope>NUCLEOTIDE SEQUENCE [LARGE SCALE GENOMIC DNA]</scope>
    <source>
        <strain evidence="1">T1/7</strain>
    </source>
</reference>
<proteinExistence type="predicted"/>
<dbReference type="EMBL" id="MBFE02000012">
    <property type="protein sequence ID" value="MUO43628.1"/>
    <property type="molecule type" value="Genomic_DNA"/>
</dbReference>
<sequence length="93" mass="10218">MECLLFRLEAVGGSDRDGVAIAEADAEERSARLLFGWGAHDVLFLMAVMRARIIDRSPLCGCVGLLVVLWEFDPFANRNGPVAEPQSDRVATR</sequence>
<evidence type="ECO:0000313" key="1">
    <source>
        <dbReference type="EMBL" id="MUO43628.1"/>
    </source>
</evidence>
<keyword evidence="2" id="KW-1185">Reference proteome</keyword>
<accession>A0ABW9TGF2</accession>
<evidence type="ECO:0000313" key="2">
    <source>
        <dbReference type="Proteomes" id="UP000179454"/>
    </source>
</evidence>